<dbReference type="InterPro" id="IPR050621">
    <property type="entry name" value="Tudor_domain_containing"/>
</dbReference>
<dbReference type="Proteomes" id="UP000821837">
    <property type="component" value="Chromosome 1"/>
</dbReference>
<dbReference type="GO" id="GO:0005737">
    <property type="term" value="C:cytoplasm"/>
    <property type="evidence" value="ECO:0007669"/>
    <property type="project" value="UniProtKB-ARBA"/>
</dbReference>
<dbReference type="PROSITE" id="PS50304">
    <property type="entry name" value="TUDOR"/>
    <property type="match status" value="1"/>
</dbReference>
<name>A0A9D4TB02_RHISA</name>
<dbReference type="InterPro" id="IPR035437">
    <property type="entry name" value="SNase_OB-fold_sf"/>
</dbReference>
<reference evidence="2" key="1">
    <citation type="journal article" date="2020" name="Cell">
        <title>Large-Scale Comparative Analyses of Tick Genomes Elucidate Their Genetic Diversity and Vector Capacities.</title>
        <authorList>
            <consortium name="Tick Genome and Microbiome Consortium (TIGMIC)"/>
            <person name="Jia N."/>
            <person name="Wang J."/>
            <person name="Shi W."/>
            <person name="Du L."/>
            <person name="Sun Y."/>
            <person name="Zhan W."/>
            <person name="Jiang J.F."/>
            <person name="Wang Q."/>
            <person name="Zhang B."/>
            <person name="Ji P."/>
            <person name="Bell-Sakyi L."/>
            <person name="Cui X.M."/>
            <person name="Yuan T.T."/>
            <person name="Jiang B.G."/>
            <person name="Yang W.F."/>
            <person name="Lam T.T."/>
            <person name="Chang Q.C."/>
            <person name="Ding S.J."/>
            <person name="Wang X.J."/>
            <person name="Zhu J.G."/>
            <person name="Ruan X.D."/>
            <person name="Zhao L."/>
            <person name="Wei J.T."/>
            <person name="Ye R.Z."/>
            <person name="Que T.C."/>
            <person name="Du C.H."/>
            <person name="Zhou Y.H."/>
            <person name="Cheng J.X."/>
            <person name="Dai P.F."/>
            <person name="Guo W.B."/>
            <person name="Han X.H."/>
            <person name="Huang E.J."/>
            <person name="Li L.F."/>
            <person name="Wei W."/>
            <person name="Gao Y.C."/>
            <person name="Liu J.Z."/>
            <person name="Shao H.Z."/>
            <person name="Wang X."/>
            <person name="Wang C.C."/>
            <person name="Yang T.C."/>
            <person name="Huo Q.B."/>
            <person name="Li W."/>
            <person name="Chen H.Y."/>
            <person name="Chen S.E."/>
            <person name="Zhou L.G."/>
            <person name="Ni X.B."/>
            <person name="Tian J.H."/>
            <person name="Sheng Y."/>
            <person name="Liu T."/>
            <person name="Pan Y.S."/>
            <person name="Xia L.Y."/>
            <person name="Li J."/>
            <person name="Zhao F."/>
            <person name="Cao W.C."/>
        </authorList>
    </citation>
    <scope>NUCLEOTIDE SEQUENCE</scope>
    <source>
        <strain evidence="2">Rsan-2018</strain>
    </source>
</reference>
<comment type="caution">
    <text evidence="2">The sequence shown here is derived from an EMBL/GenBank/DDBJ whole genome shotgun (WGS) entry which is preliminary data.</text>
</comment>
<sequence length="247" mass="26885">MAPTTVAAIAPAAASPGGMQPPGMYPAYLQLASMTPPAVVPPAILPDGNTFCVCLSVVFNPSDFYGQIVEKANPTVKVLEDLQQNLNKFGSQSEAPVEEMVTKGSFWICRFQGDKNWYRAQVLDVLPGPTCQRFRVLYVDYGNRSTVLCSFLRPLPPELASLPACAHRMSLAYVGPKQGNKWDESAIGVFVKETGFNISLIAEKKGHRRAGFEDITEVVLWNRNGPTAVNINVVLVEQDVAVLKSAE</sequence>
<dbReference type="AlphaFoldDB" id="A0A9D4TB02"/>
<dbReference type="Gene3D" id="2.30.30.140">
    <property type="match status" value="1"/>
</dbReference>
<dbReference type="Gene3D" id="2.40.50.90">
    <property type="match status" value="1"/>
</dbReference>
<dbReference type="SUPFAM" id="SSF63748">
    <property type="entry name" value="Tudor/PWWP/MBT"/>
    <property type="match status" value="1"/>
</dbReference>
<feature type="domain" description="Tudor" evidence="1">
    <location>
        <begin position="100"/>
        <end position="162"/>
    </location>
</feature>
<evidence type="ECO:0000259" key="1">
    <source>
        <dbReference type="PROSITE" id="PS50304"/>
    </source>
</evidence>
<protein>
    <recommendedName>
        <fullName evidence="1">Tudor domain-containing protein</fullName>
    </recommendedName>
</protein>
<evidence type="ECO:0000313" key="2">
    <source>
        <dbReference type="EMBL" id="KAH7984121.1"/>
    </source>
</evidence>
<reference evidence="2" key="2">
    <citation type="submission" date="2021-09" db="EMBL/GenBank/DDBJ databases">
        <authorList>
            <person name="Jia N."/>
            <person name="Wang J."/>
            <person name="Shi W."/>
            <person name="Du L."/>
            <person name="Sun Y."/>
            <person name="Zhan W."/>
            <person name="Jiang J."/>
            <person name="Wang Q."/>
            <person name="Zhang B."/>
            <person name="Ji P."/>
            <person name="Sakyi L.B."/>
            <person name="Cui X."/>
            <person name="Yuan T."/>
            <person name="Jiang B."/>
            <person name="Yang W."/>
            <person name="Lam T.T.-Y."/>
            <person name="Chang Q."/>
            <person name="Ding S."/>
            <person name="Wang X."/>
            <person name="Zhu J."/>
            <person name="Ruan X."/>
            <person name="Zhao L."/>
            <person name="Wei J."/>
            <person name="Que T."/>
            <person name="Du C."/>
            <person name="Cheng J."/>
            <person name="Dai P."/>
            <person name="Han X."/>
            <person name="Huang E."/>
            <person name="Gao Y."/>
            <person name="Liu J."/>
            <person name="Shao H."/>
            <person name="Ye R."/>
            <person name="Li L."/>
            <person name="Wei W."/>
            <person name="Wang X."/>
            <person name="Wang C."/>
            <person name="Huo Q."/>
            <person name="Li W."/>
            <person name="Guo W."/>
            <person name="Chen H."/>
            <person name="Chen S."/>
            <person name="Zhou L."/>
            <person name="Zhou L."/>
            <person name="Ni X."/>
            <person name="Tian J."/>
            <person name="Zhou Y."/>
            <person name="Sheng Y."/>
            <person name="Liu T."/>
            <person name="Pan Y."/>
            <person name="Xia L."/>
            <person name="Li J."/>
            <person name="Zhao F."/>
            <person name="Cao W."/>
        </authorList>
    </citation>
    <scope>NUCLEOTIDE SEQUENCE</scope>
    <source>
        <strain evidence="2">Rsan-2018</strain>
        <tissue evidence="2">Larvae</tissue>
    </source>
</reference>
<dbReference type="EMBL" id="JABSTV010001245">
    <property type="protein sequence ID" value="KAH7984121.1"/>
    <property type="molecule type" value="Genomic_DNA"/>
</dbReference>
<keyword evidence="3" id="KW-1185">Reference proteome</keyword>
<dbReference type="Pfam" id="PF00567">
    <property type="entry name" value="TUDOR"/>
    <property type="match status" value="1"/>
</dbReference>
<dbReference type="PANTHER" id="PTHR22948">
    <property type="entry name" value="TUDOR DOMAIN CONTAINING PROTEIN"/>
    <property type="match status" value="1"/>
</dbReference>
<dbReference type="SMART" id="SM00333">
    <property type="entry name" value="TUDOR"/>
    <property type="match status" value="1"/>
</dbReference>
<proteinExistence type="predicted"/>
<dbReference type="InterPro" id="IPR002999">
    <property type="entry name" value="Tudor"/>
</dbReference>
<dbReference type="PANTHER" id="PTHR22948:SF76">
    <property type="entry name" value="FI20010P1-RELATED"/>
    <property type="match status" value="1"/>
</dbReference>
<dbReference type="FunFam" id="2.30.30.140:FF:000018">
    <property type="entry name" value="Serine/threonine-protein kinase 31"/>
    <property type="match status" value="1"/>
</dbReference>
<evidence type="ECO:0000313" key="3">
    <source>
        <dbReference type="Proteomes" id="UP000821837"/>
    </source>
</evidence>
<organism evidence="2 3">
    <name type="scientific">Rhipicephalus sanguineus</name>
    <name type="common">Brown dog tick</name>
    <name type="synonym">Ixodes sanguineus</name>
    <dbReference type="NCBI Taxonomy" id="34632"/>
    <lineage>
        <taxon>Eukaryota</taxon>
        <taxon>Metazoa</taxon>
        <taxon>Ecdysozoa</taxon>
        <taxon>Arthropoda</taxon>
        <taxon>Chelicerata</taxon>
        <taxon>Arachnida</taxon>
        <taxon>Acari</taxon>
        <taxon>Parasitiformes</taxon>
        <taxon>Ixodida</taxon>
        <taxon>Ixodoidea</taxon>
        <taxon>Ixodidae</taxon>
        <taxon>Rhipicephalinae</taxon>
        <taxon>Rhipicephalus</taxon>
        <taxon>Rhipicephalus</taxon>
    </lineage>
</organism>
<dbReference type="VEuPathDB" id="VectorBase:RSAN_027449"/>
<gene>
    <name evidence="2" type="ORF">HPB52_017225</name>
</gene>
<accession>A0A9D4TB02</accession>